<comment type="subcellular location">
    <subcellularLocation>
        <location evidence="1">Cell inner membrane</location>
        <topology evidence="1">Multi-pass membrane protein</topology>
    </subcellularLocation>
    <subcellularLocation>
        <location evidence="8">Cell membrane</location>
        <topology evidence="8">Multi-pass membrane protein</topology>
    </subcellularLocation>
</comment>
<evidence type="ECO:0000256" key="8">
    <source>
        <dbReference type="RuleBase" id="RU363032"/>
    </source>
</evidence>
<keyword evidence="11" id="KW-1185">Reference proteome</keyword>
<organism evidence="10 11">
    <name type="scientific">Arthrobacter echini</name>
    <dbReference type="NCBI Taxonomy" id="1529066"/>
    <lineage>
        <taxon>Bacteria</taxon>
        <taxon>Bacillati</taxon>
        <taxon>Actinomycetota</taxon>
        <taxon>Actinomycetes</taxon>
        <taxon>Micrococcales</taxon>
        <taxon>Micrococcaceae</taxon>
        <taxon>Arthrobacter</taxon>
    </lineage>
</organism>
<feature type="domain" description="ABC transmembrane type-1" evidence="9">
    <location>
        <begin position="54"/>
        <end position="260"/>
    </location>
</feature>
<evidence type="ECO:0000313" key="11">
    <source>
        <dbReference type="Proteomes" id="UP000323410"/>
    </source>
</evidence>
<dbReference type="InterPro" id="IPR000515">
    <property type="entry name" value="MetI-like"/>
</dbReference>
<dbReference type="EMBL" id="VSLD01000001">
    <property type="protein sequence ID" value="TYD00755.1"/>
    <property type="molecule type" value="Genomic_DNA"/>
</dbReference>
<keyword evidence="6 8" id="KW-1133">Transmembrane helix</keyword>
<name>A0A5D0XVD5_9MICC</name>
<feature type="transmembrane region" description="Helical" evidence="8">
    <location>
        <begin position="136"/>
        <end position="157"/>
    </location>
</feature>
<evidence type="ECO:0000256" key="1">
    <source>
        <dbReference type="ARBA" id="ARBA00004429"/>
    </source>
</evidence>
<evidence type="ECO:0000256" key="2">
    <source>
        <dbReference type="ARBA" id="ARBA00022448"/>
    </source>
</evidence>
<dbReference type="Gene3D" id="1.10.3720.10">
    <property type="entry name" value="MetI-like"/>
    <property type="match status" value="1"/>
</dbReference>
<dbReference type="PROSITE" id="PS50928">
    <property type="entry name" value="ABC_TM1"/>
    <property type="match status" value="1"/>
</dbReference>
<feature type="transmembrane region" description="Helical" evidence="8">
    <location>
        <begin position="242"/>
        <end position="264"/>
    </location>
</feature>
<keyword evidence="3" id="KW-1003">Cell membrane</keyword>
<dbReference type="InterPro" id="IPR035906">
    <property type="entry name" value="MetI-like_sf"/>
</dbReference>
<feature type="transmembrane region" description="Helical" evidence="8">
    <location>
        <begin position="88"/>
        <end position="112"/>
    </location>
</feature>
<evidence type="ECO:0000313" key="10">
    <source>
        <dbReference type="EMBL" id="TYD00755.1"/>
    </source>
</evidence>
<evidence type="ECO:0000256" key="7">
    <source>
        <dbReference type="ARBA" id="ARBA00023136"/>
    </source>
</evidence>
<dbReference type="CDD" id="cd06261">
    <property type="entry name" value="TM_PBP2"/>
    <property type="match status" value="1"/>
</dbReference>
<evidence type="ECO:0000256" key="5">
    <source>
        <dbReference type="ARBA" id="ARBA00022692"/>
    </source>
</evidence>
<protein>
    <submittedName>
        <fullName evidence="10">ABC transporter permease subunit</fullName>
    </submittedName>
</protein>
<comment type="similarity">
    <text evidence="8">Belongs to the binding-protein-dependent transport system permease family.</text>
</comment>
<evidence type="ECO:0000256" key="6">
    <source>
        <dbReference type="ARBA" id="ARBA00022989"/>
    </source>
</evidence>
<evidence type="ECO:0000256" key="4">
    <source>
        <dbReference type="ARBA" id="ARBA00022519"/>
    </source>
</evidence>
<keyword evidence="4" id="KW-0997">Cell inner membrane</keyword>
<dbReference type="PANTHER" id="PTHR43357:SF4">
    <property type="entry name" value="INNER MEMBRANE ABC TRANSPORTER PERMEASE PROTEIN YDCV"/>
    <property type="match status" value="1"/>
</dbReference>
<sequence length="271" mass="27435">MLLAAPAVVPVVLVLGVSLTAALGQSLGLMPFIGKPSLSLRGWSGAAAELATSVGASAYIATASTAVALVVGFVLAAYVLAAPRPGRVVAALSAATIPVPHLIGAGSMGLLLSDSGFLDRVLGLPDGFPALVGSPWWSAVIIEYAWKESAFVALVVIGSMSRSMTGMCDSAATLGATAWQRIIHVVLPLSVPALAVSGLIVFVYTLGSYETAWLLGPISPEPLSVRAVRLFGSVDLAARPEAMATALVSVAVGGAAILGGVAVLRARRDLR</sequence>
<dbReference type="Pfam" id="PF00528">
    <property type="entry name" value="BPD_transp_1"/>
    <property type="match status" value="1"/>
</dbReference>
<keyword evidence="7 8" id="KW-0472">Membrane</keyword>
<dbReference type="Proteomes" id="UP000323410">
    <property type="component" value="Unassembled WGS sequence"/>
</dbReference>
<dbReference type="GO" id="GO:0005886">
    <property type="term" value="C:plasma membrane"/>
    <property type="evidence" value="ECO:0007669"/>
    <property type="project" value="UniProtKB-SubCell"/>
</dbReference>
<dbReference type="OrthoDB" id="9809681at2"/>
<accession>A0A5D0XVD5</accession>
<dbReference type="PANTHER" id="PTHR43357">
    <property type="entry name" value="INNER MEMBRANE ABC TRANSPORTER PERMEASE PROTEIN YDCV"/>
    <property type="match status" value="1"/>
</dbReference>
<dbReference type="GO" id="GO:0055085">
    <property type="term" value="P:transmembrane transport"/>
    <property type="evidence" value="ECO:0007669"/>
    <property type="project" value="InterPro"/>
</dbReference>
<evidence type="ECO:0000259" key="9">
    <source>
        <dbReference type="PROSITE" id="PS50928"/>
    </source>
</evidence>
<feature type="transmembrane region" description="Helical" evidence="8">
    <location>
        <begin position="58"/>
        <end position="81"/>
    </location>
</feature>
<reference evidence="10 11" key="1">
    <citation type="submission" date="2019-08" db="EMBL/GenBank/DDBJ databases">
        <title>Genone of Arthrobacter echini P9.</title>
        <authorList>
            <person name="Bowman J.P."/>
        </authorList>
    </citation>
    <scope>NUCLEOTIDE SEQUENCE [LARGE SCALE GENOMIC DNA]</scope>
    <source>
        <strain evidence="10 11">P9</strain>
    </source>
</reference>
<gene>
    <name evidence="10" type="ORF">FQ377_02510</name>
</gene>
<keyword evidence="2 8" id="KW-0813">Transport</keyword>
<feature type="transmembrane region" description="Helical" evidence="8">
    <location>
        <begin position="185"/>
        <end position="207"/>
    </location>
</feature>
<proteinExistence type="inferred from homology"/>
<keyword evidence="5 8" id="KW-0812">Transmembrane</keyword>
<comment type="caution">
    <text evidence="10">The sequence shown here is derived from an EMBL/GenBank/DDBJ whole genome shotgun (WGS) entry which is preliminary data.</text>
</comment>
<dbReference type="SUPFAM" id="SSF161098">
    <property type="entry name" value="MetI-like"/>
    <property type="match status" value="1"/>
</dbReference>
<evidence type="ECO:0000256" key="3">
    <source>
        <dbReference type="ARBA" id="ARBA00022475"/>
    </source>
</evidence>
<dbReference type="AlphaFoldDB" id="A0A5D0XVD5"/>